<keyword evidence="9" id="KW-0175">Coiled coil</keyword>
<feature type="domain" description="Putative sensor" evidence="13">
    <location>
        <begin position="25"/>
        <end position="205"/>
    </location>
</feature>
<keyword evidence="16" id="KW-1185">Reference proteome</keyword>
<dbReference type="AlphaFoldDB" id="A0A511FDY4"/>
<keyword evidence="10" id="KW-0472">Membrane</keyword>
<keyword evidence="6 14" id="KW-0418">Kinase</keyword>
<keyword evidence="7" id="KW-0067">ATP-binding</keyword>
<keyword evidence="10" id="KW-1133">Transmembrane helix</keyword>
<proteinExistence type="predicted"/>
<sequence>MTPTTAATRPAPAGVHRRLLADSAYLLTSLPFALASFVVMTVGLSLSAGLLIVWAGVPLAAGTVAAASVLARVERGRLAAAGRPLGEPAYLPERHADWRRWLDRLRDPARWGEVAHGLVALPLTMLTWSVALVWWTGTLVGLTSWAWLRFLPAGAEVGFTGLPELVPGLSRGMVNLVVGLVLAGTLVPVLRGCAAAHEALGTALLAPSTDQLRRRVEHLAHSRAQAADAEAQSLRRLERDLHDGPQQRLIRLGMDLSTAERRLAGAEVDGAREVIAEARRQAEDALAELRALSRGIAPPVLADRGLVAALVAAAATSPVPATLRTDLAEGEHLPAAVENAAYFAACEALANAAKHAGATAVDVHLTAGGGELVLTVTDDGRGGAQVLPGHGLAGLRDRAAGVDGVVDVTDAPGHGTIVRVRIPCA</sequence>
<dbReference type="InterPro" id="IPR025828">
    <property type="entry name" value="Put_sensor_dom"/>
</dbReference>
<dbReference type="GO" id="GO:0000155">
    <property type="term" value="F:phosphorelay sensor kinase activity"/>
    <property type="evidence" value="ECO:0007669"/>
    <property type="project" value="InterPro"/>
</dbReference>
<dbReference type="Pfam" id="PF13796">
    <property type="entry name" value="Sensor"/>
    <property type="match status" value="1"/>
</dbReference>
<dbReference type="OrthoDB" id="5242012at2"/>
<evidence type="ECO:0000259" key="12">
    <source>
        <dbReference type="Pfam" id="PF07730"/>
    </source>
</evidence>
<dbReference type="Gene3D" id="1.20.5.1930">
    <property type="match status" value="1"/>
</dbReference>
<feature type="transmembrane region" description="Helical" evidence="10">
    <location>
        <begin position="172"/>
        <end position="190"/>
    </location>
</feature>
<dbReference type="EMBL" id="BJVQ01000010">
    <property type="protein sequence ID" value="GEL46028.1"/>
    <property type="molecule type" value="Genomic_DNA"/>
</dbReference>
<keyword evidence="4" id="KW-0808">Transferase</keyword>
<dbReference type="InterPro" id="IPR011712">
    <property type="entry name" value="Sig_transdc_His_kin_sub3_dim/P"/>
</dbReference>
<evidence type="ECO:0000313" key="15">
    <source>
        <dbReference type="EMBL" id="MBB5474315.1"/>
    </source>
</evidence>
<organism evidence="14 16">
    <name type="scientific">Cellulomonas hominis</name>
    <dbReference type="NCBI Taxonomy" id="156981"/>
    <lineage>
        <taxon>Bacteria</taxon>
        <taxon>Bacillati</taxon>
        <taxon>Actinomycetota</taxon>
        <taxon>Actinomycetes</taxon>
        <taxon>Micrococcales</taxon>
        <taxon>Cellulomonadaceae</taxon>
        <taxon>Cellulomonas</taxon>
    </lineage>
</organism>
<dbReference type="InterPro" id="IPR036890">
    <property type="entry name" value="HATPase_C_sf"/>
</dbReference>
<dbReference type="InterPro" id="IPR003594">
    <property type="entry name" value="HATPase_dom"/>
</dbReference>
<feature type="coiled-coil region" evidence="9">
    <location>
        <begin position="268"/>
        <end position="295"/>
    </location>
</feature>
<dbReference type="InterPro" id="IPR050482">
    <property type="entry name" value="Sensor_HK_TwoCompSys"/>
</dbReference>
<dbReference type="PANTHER" id="PTHR24421:SF10">
    <property type="entry name" value="NITRATE_NITRITE SENSOR PROTEIN NARQ"/>
    <property type="match status" value="1"/>
</dbReference>
<feature type="transmembrane region" description="Helical" evidence="10">
    <location>
        <begin position="52"/>
        <end position="73"/>
    </location>
</feature>
<accession>A0A511FDY4</accession>
<dbReference type="GO" id="GO:0046983">
    <property type="term" value="F:protein dimerization activity"/>
    <property type="evidence" value="ECO:0007669"/>
    <property type="project" value="InterPro"/>
</dbReference>
<evidence type="ECO:0000256" key="10">
    <source>
        <dbReference type="SAM" id="Phobius"/>
    </source>
</evidence>
<evidence type="ECO:0000256" key="4">
    <source>
        <dbReference type="ARBA" id="ARBA00022679"/>
    </source>
</evidence>
<evidence type="ECO:0000256" key="5">
    <source>
        <dbReference type="ARBA" id="ARBA00022741"/>
    </source>
</evidence>
<dbReference type="CDD" id="cd16917">
    <property type="entry name" value="HATPase_UhpB-NarQ-NarX-like"/>
    <property type="match status" value="1"/>
</dbReference>
<dbReference type="Proteomes" id="UP000564629">
    <property type="component" value="Unassembled WGS sequence"/>
</dbReference>
<dbReference type="Gene3D" id="3.30.565.10">
    <property type="entry name" value="Histidine kinase-like ATPase, C-terminal domain"/>
    <property type="match status" value="1"/>
</dbReference>
<reference evidence="14 16" key="1">
    <citation type="submission" date="2019-07" db="EMBL/GenBank/DDBJ databases">
        <title>Whole genome shotgun sequence of Cellulomonas hominis NBRC 16055.</title>
        <authorList>
            <person name="Hosoyama A."/>
            <person name="Uohara A."/>
            <person name="Ohji S."/>
            <person name="Ichikawa N."/>
        </authorList>
    </citation>
    <scope>NUCLEOTIDE SEQUENCE [LARGE SCALE GENOMIC DNA]</scope>
    <source>
        <strain evidence="14 16">NBRC 16055</strain>
    </source>
</reference>
<evidence type="ECO:0000256" key="1">
    <source>
        <dbReference type="ARBA" id="ARBA00000085"/>
    </source>
</evidence>
<evidence type="ECO:0000313" key="14">
    <source>
        <dbReference type="EMBL" id="GEL46028.1"/>
    </source>
</evidence>
<dbReference type="Proteomes" id="UP000321723">
    <property type="component" value="Unassembled WGS sequence"/>
</dbReference>
<evidence type="ECO:0000256" key="2">
    <source>
        <dbReference type="ARBA" id="ARBA00012438"/>
    </source>
</evidence>
<evidence type="ECO:0000256" key="9">
    <source>
        <dbReference type="SAM" id="Coils"/>
    </source>
</evidence>
<dbReference type="GO" id="GO:0005524">
    <property type="term" value="F:ATP binding"/>
    <property type="evidence" value="ECO:0007669"/>
    <property type="project" value="UniProtKB-KW"/>
</dbReference>
<dbReference type="RefSeq" id="WP_146834930.1">
    <property type="nucleotide sequence ID" value="NZ_BJVQ01000010.1"/>
</dbReference>
<keyword evidence="10" id="KW-0812">Transmembrane</keyword>
<comment type="caution">
    <text evidence="14">The sequence shown here is derived from an EMBL/GenBank/DDBJ whole genome shotgun (WGS) entry which is preliminary data.</text>
</comment>
<keyword evidence="3" id="KW-0597">Phosphoprotein</keyword>
<evidence type="ECO:0000313" key="17">
    <source>
        <dbReference type="Proteomes" id="UP000564629"/>
    </source>
</evidence>
<dbReference type="PANTHER" id="PTHR24421">
    <property type="entry name" value="NITRATE/NITRITE SENSOR PROTEIN NARX-RELATED"/>
    <property type="match status" value="1"/>
</dbReference>
<dbReference type="EMBL" id="JACHDN010000001">
    <property type="protein sequence ID" value="MBB5474315.1"/>
    <property type="molecule type" value="Genomic_DNA"/>
</dbReference>
<comment type="catalytic activity">
    <reaction evidence="1">
        <text>ATP + protein L-histidine = ADP + protein N-phospho-L-histidine.</text>
        <dbReference type="EC" id="2.7.13.3"/>
    </reaction>
</comment>
<evidence type="ECO:0000259" key="11">
    <source>
        <dbReference type="Pfam" id="PF02518"/>
    </source>
</evidence>
<evidence type="ECO:0000256" key="7">
    <source>
        <dbReference type="ARBA" id="ARBA00022840"/>
    </source>
</evidence>
<protein>
    <recommendedName>
        <fullName evidence="2">histidine kinase</fullName>
        <ecNumber evidence="2">2.7.13.3</ecNumber>
    </recommendedName>
</protein>
<evidence type="ECO:0000256" key="8">
    <source>
        <dbReference type="ARBA" id="ARBA00023012"/>
    </source>
</evidence>
<keyword evidence="8" id="KW-0902">Two-component regulatory system</keyword>
<gene>
    <name evidence="14" type="ORF">CHO01_11440</name>
    <name evidence="15" type="ORF">HNR08_003051</name>
</gene>
<evidence type="ECO:0000256" key="6">
    <source>
        <dbReference type="ARBA" id="ARBA00022777"/>
    </source>
</evidence>
<dbReference type="Pfam" id="PF02518">
    <property type="entry name" value="HATPase_c"/>
    <property type="match status" value="1"/>
</dbReference>
<feature type="domain" description="Histidine kinase/HSP90-like ATPase" evidence="11">
    <location>
        <begin position="343"/>
        <end position="423"/>
    </location>
</feature>
<feature type="domain" description="Signal transduction histidine kinase subgroup 3 dimerisation and phosphoacceptor" evidence="12">
    <location>
        <begin position="235"/>
        <end position="300"/>
    </location>
</feature>
<dbReference type="Pfam" id="PF07730">
    <property type="entry name" value="HisKA_3"/>
    <property type="match status" value="1"/>
</dbReference>
<evidence type="ECO:0000313" key="16">
    <source>
        <dbReference type="Proteomes" id="UP000321723"/>
    </source>
</evidence>
<evidence type="ECO:0000256" key="3">
    <source>
        <dbReference type="ARBA" id="ARBA00022553"/>
    </source>
</evidence>
<dbReference type="GO" id="GO:0016020">
    <property type="term" value="C:membrane"/>
    <property type="evidence" value="ECO:0007669"/>
    <property type="project" value="InterPro"/>
</dbReference>
<dbReference type="EC" id="2.7.13.3" evidence="2"/>
<reference evidence="15 17" key="2">
    <citation type="submission" date="2020-08" db="EMBL/GenBank/DDBJ databases">
        <title>Sequencing the genomes of 1000 actinobacteria strains.</title>
        <authorList>
            <person name="Klenk H.-P."/>
        </authorList>
    </citation>
    <scope>NUCLEOTIDE SEQUENCE [LARGE SCALE GENOMIC DNA]</scope>
    <source>
        <strain evidence="15 17">DSM 9581</strain>
    </source>
</reference>
<feature type="transmembrane region" description="Helical" evidence="10">
    <location>
        <begin position="24"/>
        <end position="46"/>
    </location>
</feature>
<evidence type="ECO:0000259" key="13">
    <source>
        <dbReference type="Pfam" id="PF13796"/>
    </source>
</evidence>
<name>A0A511FDY4_9CELL</name>
<keyword evidence="5" id="KW-0547">Nucleotide-binding</keyword>
<dbReference type="SUPFAM" id="SSF55874">
    <property type="entry name" value="ATPase domain of HSP90 chaperone/DNA topoisomerase II/histidine kinase"/>
    <property type="match status" value="1"/>
</dbReference>